<dbReference type="PANTHER" id="PTHR36447:SF1">
    <property type="entry name" value="BETA-GALACTOSIDASE GANA"/>
    <property type="match status" value="1"/>
</dbReference>
<comment type="catalytic activity">
    <reaction evidence="1">
        <text>Hydrolysis of terminal non-reducing beta-D-galactose residues in beta-D-galactosides.</text>
        <dbReference type="EC" id="3.2.1.23"/>
    </reaction>
</comment>
<dbReference type="InterPro" id="IPR013739">
    <property type="entry name" value="Beta_galactosidase_C"/>
</dbReference>
<dbReference type="InterPro" id="IPR013529">
    <property type="entry name" value="Glyco_hydro_42_N"/>
</dbReference>
<keyword evidence="4" id="KW-0378">Hydrolase</keyword>
<evidence type="ECO:0000256" key="6">
    <source>
        <dbReference type="SAM" id="MobiDB-lite"/>
    </source>
</evidence>
<dbReference type="Pfam" id="PF02449">
    <property type="entry name" value="Glyco_hydro_42"/>
    <property type="match status" value="1"/>
</dbReference>
<dbReference type="GO" id="GO:0004565">
    <property type="term" value="F:beta-galactosidase activity"/>
    <property type="evidence" value="ECO:0007669"/>
    <property type="project" value="UniProtKB-EC"/>
</dbReference>
<evidence type="ECO:0000256" key="1">
    <source>
        <dbReference type="ARBA" id="ARBA00001412"/>
    </source>
</evidence>
<sequence length="956" mass="106321">MVLRAGVVPLLSDRTADPRARTRARRSRGGGSARRDARPVRPSRARTRRTRAQLPEARGQLRAVDRRPGHERDPADRRTDRRSCAARRRIRTAARARPVQRMPARRASQRGRDPPLGRLLVRQAQAVRRHVPALLERTDRRPVRSGRRSHGRRRAVGGVPPSCGRLPQGAAAAVLPGRHRLLRLRVPVLRQRRAHALRRSDGQRPGLGAVLHPSPQARRRVTSSIQPTASKTTVTDGRERTPITMADTPTFADRLASQGGMLYGGDYNPEQWPEEIWHEDMRLFHEAGVNEVTLNVFSWAQLQPSEDEYDFSRLDRIVETVTDAGLSIVMATSTGALPAWMALRHPDVNRVDEKGRKMRHRERHNACINSPTFRRYSAALAGKLAERYGHLDNLVAWHVGNEYGGMCWCDTCAERFRDWLKARYGSIEAVNEAWNAAFWSHTYHSFDEIFPPNELGDMTSWGGKAILGGYSLDYQRFYGECVLESYNEEKAAIRRFDPVNPVTTNMMGTYPTYDYFRWRDSVDVVSWDSYPRPDAPAADVAMNHELMRGVGGGRPFMLMEQTPSRQNWMAYNTQKRPGQMRELSWQAVAHGADTVQFFQLRQNRAGCEKFHGALIGSDGTDRTRAFRECAELGAELKRVSGRILGSRVAPAKVALVFDWQSRWGIGLSAGPTISMDYVAEVRRWYAELHRRNIPVDIVGPYDSYDRYDVVLAPCLYMMDDTLVSRLRAFVEGGGRLLLTSLSALADEHDSLYQGEIPVPLRDLAGVWVEETDALDPAKTVVPLRFADGAGDGTAATPNGRVLFDMLEADEGTQVLATYGTQYYAGTPAFTFRPSAGNGGVFYAATFPDETAMPLFIDRILNGTAVSGLTAEPLTGTPVDSVADIAAPADDTPVTIEVTRRVADDGTTFTFVLNPAYATVSVDLPQELAGHDLLTGTDIAAGPLTLAPYAVLILETA</sequence>
<dbReference type="PANTHER" id="PTHR36447">
    <property type="entry name" value="BETA-GALACTOSIDASE GANA"/>
    <property type="match status" value="1"/>
</dbReference>
<protein>
    <recommendedName>
        <fullName evidence="3">beta-galactosidase</fullName>
        <ecNumber evidence="3">3.2.1.23</ecNumber>
    </recommendedName>
</protein>
<keyword evidence="5" id="KW-0326">Glycosidase</keyword>
<feature type="domain" description="Beta-galactosidase trimerisation" evidence="8">
    <location>
        <begin position="651"/>
        <end position="863"/>
    </location>
</feature>
<proteinExistence type="inferred from homology"/>
<dbReference type="InterPro" id="IPR017853">
    <property type="entry name" value="GH"/>
</dbReference>
<feature type="compositionally biased region" description="Basic residues" evidence="6">
    <location>
        <begin position="84"/>
        <end position="94"/>
    </location>
</feature>
<evidence type="ECO:0000313" key="11">
    <source>
        <dbReference type="Proteomes" id="UP000326060"/>
    </source>
</evidence>
<accession>A0A5M9ZBI4</accession>
<dbReference type="Proteomes" id="UP000326060">
    <property type="component" value="Unassembled WGS sequence"/>
</dbReference>
<comment type="similarity">
    <text evidence="2">Belongs to the glycosyl hydrolase 42 family.</text>
</comment>
<dbReference type="EMBL" id="RZJP01000003">
    <property type="protein sequence ID" value="KAA8815962.1"/>
    <property type="molecule type" value="Genomic_DNA"/>
</dbReference>
<evidence type="ECO:0000259" key="7">
    <source>
        <dbReference type="Pfam" id="PF02449"/>
    </source>
</evidence>
<dbReference type="InterPro" id="IPR003476">
    <property type="entry name" value="Glyco_hydro_42"/>
</dbReference>
<dbReference type="GO" id="GO:0006012">
    <property type="term" value="P:galactose metabolic process"/>
    <property type="evidence" value="ECO:0007669"/>
    <property type="project" value="InterPro"/>
</dbReference>
<feature type="compositionally biased region" description="Basic residues" evidence="6">
    <location>
        <begin position="143"/>
        <end position="155"/>
    </location>
</feature>
<feature type="region of interest" description="Disordered" evidence="6">
    <location>
        <begin position="141"/>
        <end position="164"/>
    </location>
</feature>
<feature type="compositionally biased region" description="Polar residues" evidence="6">
    <location>
        <begin position="222"/>
        <end position="235"/>
    </location>
</feature>
<evidence type="ECO:0000259" key="9">
    <source>
        <dbReference type="Pfam" id="PF08533"/>
    </source>
</evidence>
<dbReference type="GO" id="GO:0009341">
    <property type="term" value="C:beta-galactosidase complex"/>
    <property type="evidence" value="ECO:0007669"/>
    <property type="project" value="InterPro"/>
</dbReference>
<name>A0A5M9ZBI4_9BIFI</name>
<dbReference type="SUPFAM" id="SSF51445">
    <property type="entry name" value="(Trans)glycosidases"/>
    <property type="match status" value="1"/>
</dbReference>
<evidence type="ECO:0000256" key="3">
    <source>
        <dbReference type="ARBA" id="ARBA00012756"/>
    </source>
</evidence>
<organism evidence="10 11">
    <name type="scientific">Bifidobacterium callitrichos</name>
    <dbReference type="NCBI Taxonomy" id="762209"/>
    <lineage>
        <taxon>Bacteria</taxon>
        <taxon>Bacillati</taxon>
        <taxon>Actinomycetota</taxon>
        <taxon>Actinomycetes</taxon>
        <taxon>Bifidobacteriales</taxon>
        <taxon>Bifidobacteriaceae</taxon>
        <taxon>Bifidobacterium</taxon>
    </lineage>
</organism>
<feature type="region of interest" description="Disordered" evidence="6">
    <location>
        <begin position="202"/>
        <end position="237"/>
    </location>
</feature>
<evidence type="ECO:0000256" key="2">
    <source>
        <dbReference type="ARBA" id="ARBA00005940"/>
    </source>
</evidence>
<reference evidence="10 11" key="1">
    <citation type="journal article" date="2019" name="Syst. Appl. Microbiol.">
        <title>Characterization of Bifidobacterium species in feaces of the Egyptian fruit bat: Description of B. vespertilionis sp. nov. and B. rousetti sp. nov.</title>
        <authorList>
            <person name="Modesto M."/>
            <person name="Satti M."/>
            <person name="Watanabe K."/>
            <person name="Puglisi E."/>
            <person name="Morelli L."/>
            <person name="Huang C.-H."/>
            <person name="Liou J.-S."/>
            <person name="Miyashita M."/>
            <person name="Tamura T."/>
            <person name="Saito S."/>
            <person name="Mori K."/>
            <person name="Huang L."/>
            <person name="Sciavilla P."/>
            <person name="Sandri C."/>
            <person name="Spiezio C."/>
            <person name="Vitali F."/>
            <person name="Cavalieri D."/>
            <person name="Perpetuini G."/>
            <person name="Tofalo R."/>
            <person name="Bonetti A."/>
            <person name="Arita M."/>
            <person name="Mattarelli P."/>
        </authorList>
    </citation>
    <scope>NUCLEOTIDE SEQUENCE [LARGE SCALE GENOMIC DNA]</scope>
    <source>
        <strain evidence="10 11">RST27</strain>
    </source>
</reference>
<evidence type="ECO:0000313" key="10">
    <source>
        <dbReference type="EMBL" id="KAA8815962.1"/>
    </source>
</evidence>
<evidence type="ECO:0000256" key="4">
    <source>
        <dbReference type="ARBA" id="ARBA00022801"/>
    </source>
</evidence>
<comment type="caution">
    <text evidence="10">The sequence shown here is derived from an EMBL/GenBank/DDBJ whole genome shotgun (WGS) entry which is preliminary data.</text>
</comment>
<dbReference type="InterPro" id="IPR013780">
    <property type="entry name" value="Glyco_hydro_b"/>
</dbReference>
<dbReference type="AlphaFoldDB" id="A0A5M9ZBI4"/>
<dbReference type="Gene3D" id="2.60.40.1180">
    <property type="entry name" value="Golgi alpha-mannosidase II"/>
    <property type="match status" value="1"/>
</dbReference>
<dbReference type="InterPro" id="IPR013738">
    <property type="entry name" value="Beta_galactosidase_Trimer"/>
</dbReference>
<feature type="domain" description="Beta-galactosidase C-terminal" evidence="9">
    <location>
        <begin position="895"/>
        <end position="954"/>
    </location>
</feature>
<dbReference type="CDD" id="cd03143">
    <property type="entry name" value="A4_beta-galactosidase_middle_domain"/>
    <property type="match status" value="1"/>
</dbReference>
<dbReference type="Gene3D" id="3.40.50.880">
    <property type="match status" value="1"/>
</dbReference>
<evidence type="ECO:0000259" key="8">
    <source>
        <dbReference type="Pfam" id="PF08532"/>
    </source>
</evidence>
<dbReference type="InterPro" id="IPR029062">
    <property type="entry name" value="Class_I_gatase-like"/>
</dbReference>
<feature type="compositionally biased region" description="Basic and acidic residues" evidence="6">
    <location>
        <begin position="63"/>
        <end position="83"/>
    </location>
</feature>
<dbReference type="EC" id="3.2.1.23" evidence="3"/>
<feature type="compositionally biased region" description="Basic residues" evidence="6">
    <location>
        <begin position="41"/>
        <end position="51"/>
    </location>
</feature>
<feature type="domain" description="Glycoside hydrolase family 42 N-terminal" evidence="7">
    <location>
        <begin position="266"/>
        <end position="638"/>
    </location>
</feature>
<dbReference type="Gene3D" id="3.20.20.80">
    <property type="entry name" value="Glycosidases"/>
    <property type="match status" value="1"/>
</dbReference>
<dbReference type="Pfam" id="PF08532">
    <property type="entry name" value="Glyco_hydro_42M"/>
    <property type="match status" value="1"/>
</dbReference>
<dbReference type="Pfam" id="PF08533">
    <property type="entry name" value="Glyco_hydro_42C"/>
    <property type="match status" value="1"/>
</dbReference>
<feature type="region of interest" description="Disordered" evidence="6">
    <location>
        <begin position="1"/>
        <end position="114"/>
    </location>
</feature>
<dbReference type="SUPFAM" id="SSF52317">
    <property type="entry name" value="Class I glutamine amidotransferase-like"/>
    <property type="match status" value="1"/>
</dbReference>
<gene>
    <name evidence="10" type="ORF">EMB92_08430</name>
</gene>
<evidence type="ECO:0000256" key="5">
    <source>
        <dbReference type="ARBA" id="ARBA00023295"/>
    </source>
</evidence>